<feature type="signal peptide" evidence="1">
    <location>
        <begin position="1"/>
        <end position="34"/>
    </location>
</feature>
<feature type="chain" id="PRO_5012933379" evidence="1">
    <location>
        <begin position="35"/>
        <end position="247"/>
    </location>
</feature>
<dbReference type="PANTHER" id="PTHR30251:SF4">
    <property type="entry name" value="SLR1668 PROTEIN"/>
    <property type="match status" value="1"/>
</dbReference>
<dbReference type="GO" id="GO:0030288">
    <property type="term" value="C:outer membrane-bounded periplasmic space"/>
    <property type="evidence" value="ECO:0007669"/>
    <property type="project" value="InterPro"/>
</dbReference>
<reference evidence="3 4" key="1">
    <citation type="submission" date="2015-12" db="EMBL/GenBank/DDBJ databases">
        <authorList>
            <person name="Shamseldin A."/>
            <person name="Moawad H."/>
            <person name="Abd El-Rahim W.M."/>
            <person name="Sadowsky M.J."/>
        </authorList>
    </citation>
    <scope>NUCLEOTIDE SEQUENCE [LARGE SCALE GENOMIC DNA]</scope>
    <source>
        <strain evidence="3 4">LMG9050</strain>
    </source>
</reference>
<dbReference type="Pfam" id="PF00345">
    <property type="entry name" value="PapD_N"/>
    <property type="match status" value="1"/>
</dbReference>
<dbReference type="InterPro" id="IPR016147">
    <property type="entry name" value="Pili_assmbl_chaperone_N"/>
</dbReference>
<organism evidence="3 4">
    <name type="scientific">Xanthomonas axonopodis pv. melhusii</name>
    <dbReference type="NCBI Taxonomy" id="487834"/>
    <lineage>
        <taxon>Bacteria</taxon>
        <taxon>Pseudomonadati</taxon>
        <taxon>Pseudomonadota</taxon>
        <taxon>Gammaproteobacteria</taxon>
        <taxon>Lysobacterales</taxon>
        <taxon>Lysobacteraceae</taxon>
        <taxon>Xanthomonas</taxon>
    </lineage>
</organism>
<dbReference type="EMBL" id="LOJW01000053">
    <property type="protein sequence ID" value="OOW66305.1"/>
    <property type="molecule type" value="Genomic_DNA"/>
</dbReference>
<evidence type="ECO:0000313" key="4">
    <source>
        <dbReference type="Proteomes" id="UP000190559"/>
    </source>
</evidence>
<dbReference type="Proteomes" id="UP000190559">
    <property type="component" value="Unassembled WGS sequence"/>
</dbReference>
<accession>A0A1T1NSD6</accession>
<dbReference type="RefSeq" id="WP_078564994.1">
    <property type="nucleotide sequence ID" value="NZ_LOJW01000053.1"/>
</dbReference>
<evidence type="ECO:0000313" key="3">
    <source>
        <dbReference type="EMBL" id="OOW66305.1"/>
    </source>
</evidence>
<comment type="caution">
    <text evidence="3">The sequence shown here is derived from an EMBL/GenBank/DDBJ whole genome shotgun (WGS) entry which is preliminary data.</text>
</comment>
<gene>
    <name evidence="3" type="ORF">Xmlh_19675</name>
</gene>
<keyword evidence="1" id="KW-0732">Signal</keyword>
<proteinExistence type="predicted"/>
<dbReference type="GO" id="GO:0071555">
    <property type="term" value="P:cell wall organization"/>
    <property type="evidence" value="ECO:0007669"/>
    <property type="project" value="InterPro"/>
</dbReference>
<dbReference type="PANTHER" id="PTHR30251">
    <property type="entry name" value="PILUS ASSEMBLY CHAPERONE"/>
    <property type="match status" value="1"/>
</dbReference>
<dbReference type="InterPro" id="IPR050643">
    <property type="entry name" value="Periplasmic_pilus_chap"/>
</dbReference>
<dbReference type="SUPFAM" id="SSF49354">
    <property type="entry name" value="PapD-like"/>
    <property type="match status" value="1"/>
</dbReference>
<protein>
    <submittedName>
        <fullName evidence="3">Pilus assembly protein</fullName>
    </submittedName>
</protein>
<dbReference type="Gene3D" id="2.60.40.10">
    <property type="entry name" value="Immunoglobulins"/>
    <property type="match status" value="1"/>
</dbReference>
<name>A0A1T1NSD6_9XANT</name>
<evidence type="ECO:0000256" key="1">
    <source>
        <dbReference type="SAM" id="SignalP"/>
    </source>
</evidence>
<feature type="domain" description="Pili assembly chaperone N-terminal" evidence="2">
    <location>
        <begin position="37"/>
        <end position="128"/>
    </location>
</feature>
<evidence type="ECO:0000259" key="2">
    <source>
        <dbReference type="Pfam" id="PF00345"/>
    </source>
</evidence>
<dbReference type="InterPro" id="IPR013783">
    <property type="entry name" value="Ig-like_fold"/>
</dbReference>
<dbReference type="AlphaFoldDB" id="A0A1T1NSD6"/>
<dbReference type="InterPro" id="IPR008962">
    <property type="entry name" value="PapD-like_sf"/>
</dbReference>
<sequence>MATARHLRDLLALVLFLFLFLFLGGMAGSGAASAAEIAIAPTTAHIPADSDQVTVWLYNQAAQPWRADAKLYRWRQDGERELLEPATGATVSPAHFEIPSQGRQLLRVIRLGPSPTQAEDSYRLVVTQHAIGNETDLLRYSTPVFAQPSQASAAQPALHASLAGHGSQRALRIYNSGPSHARLADLAYIDAGGTRRNIRNDLAGYVLPGQTRQWTLPANLPAGSGRFVARINSDIESTLALEPGVGN</sequence>